<dbReference type="Pfam" id="PF04672">
    <property type="entry name" value="Methyltransf_19"/>
    <property type="match status" value="1"/>
</dbReference>
<dbReference type="Proteomes" id="UP001163203">
    <property type="component" value="Chromosome"/>
</dbReference>
<keyword evidence="2" id="KW-1185">Reference proteome</keyword>
<evidence type="ECO:0000313" key="1">
    <source>
        <dbReference type="EMBL" id="WAL65396.1"/>
    </source>
</evidence>
<dbReference type="GO" id="GO:0008168">
    <property type="term" value="F:methyltransferase activity"/>
    <property type="evidence" value="ECO:0007669"/>
    <property type="project" value="UniProtKB-KW"/>
</dbReference>
<dbReference type="EC" id="2.1.1.-" evidence="1"/>
<dbReference type="InterPro" id="IPR006764">
    <property type="entry name" value="SAM_dep_MeTrfase_SAV2177_type"/>
</dbReference>
<dbReference type="RefSeq" id="WP_268755556.1">
    <property type="nucleotide sequence ID" value="NZ_CP113836.1"/>
</dbReference>
<accession>A0ABY7AZE1</accession>
<keyword evidence="1" id="KW-0489">Methyltransferase</keyword>
<protein>
    <submittedName>
        <fullName evidence="1">SAM-dependent methyltransferase</fullName>
        <ecNumber evidence="1">2.1.1.-</ecNumber>
    </submittedName>
</protein>
<proteinExistence type="predicted"/>
<name>A0ABY7AZE1_9PSEU</name>
<dbReference type="SUPFAM" id="SSF53335">
    <property type="entry name" value="S-adenosyl-L-methionine-dependent methyltransferases"/>
    <property type="match status" value="1"/>
</dbReference>
<organism evidence="1 2">
    <name type="scientific">Amycolatopsis cynarae</name>
    <dbReference type="NCBI Taxonomy" id="2995223"/>
    <lineage>
        <taxon>Bacteria</taxon>
        <taxon>Bacillati</taxon>
        <taxon>Actinomycetota</taxon>
        <taxon>Actinomycetes</taxon>
        <taxon>Pseudonocardiales</taxon>
        <taxon>Pseudonocardiaceae</taxon>
        <taxon>Amycolatopsis</taxon>
    </lineage>
</organism>
<evidence type="ECO:0000313" key="2">
    <source>
        <dbReference type="Proteomes" id="UP001163203"/>
    </source>
</evidence>
<gene>
    <name evidence="1" type="ORF">ORV05_31640</name>
</gene>
<dbReference type="InterPro" id="IPR029063">
    <property type="entry name" value="SAM-dependent_MTases_sf"/>
</dbReference>
<dbReference type="GO" id="GO:0032259">
    <property type="term" value="P:methylation"/>
    <property type="evidence" value="ECO:0007669"/>
    <property type="project" value="UniProtKB-KW"/>
</dbReference>
<dbReference type="PIRSF" id="PIRSF017393">
    <property type="entry name" value="MTase_SAV2177"/>
    <property type="match status" value="1"/>
</dbReference>
<dbReference type="Gene3D" id="3.40.50.150">
    <property type="entry name" value="Vaccinia Virus protein VP39"/>
    <property type="match status" value="1"/>
</dbReference>
<sequence length="279" mass="31190">MDDVDLDHPSVARVYDYYLGGNANYAVDRVFGEMALTAFPFVRPAAKANRLYLRRVVHYLIQRGVRQFIDIGSGVTTSDGGTHRMADELGRANGARVVYVDHEPVTVLRSQLQLEQHGDPKRHAVVQADLREPDLLWRKVRASGVVDLRQPVAILLMAVLHVVQPGPDGTDVSAQAVARLRELMPRGSYLALSHGTTDGVSATLAHDMDEFARLYDRTPARLHWRPRAEIETFFGDLTMVEPGATWCPLWHPELARQGEEIRFTDPGESMVWVGVAHKP</sequence>
<dbReference type="EMBL" id="CP113836">
    <property type="protein sequence ID" value="WAL65396.1"/>
    <property type="molecule type" value="Genomic_DNA"/>
</dbReference>
<reference evidence="1" key="1">
    <citation type="submission" date="2022-11" db="EMBL/GenBank/DDBJ databases">
        <authorList>
            <person name="Mo P."/>
        </authorList>
    </citation>
    <scope>NUCLEOTIDE SEQUENCE</scope>
    <source>
        <strain evidence="1">HUAS 11-8</strain>
    </source>
</reference>
<keyword evidence="1" id="KW-0808">Transferase</keyword>